<dbReference type="InterPro" id="IPR021109">
    <property type="entry name" value="Peptidase_aspartic_dom_sf"/>
</dbReference>
<evidence type="ECO:0000259" key="1">
    <source>
        <dbReference type="Pfam" id="PF14541"/>
    </source>
</evidence>
<dbReference type="Gene3D" id="2.40.70.10">
    <property type="entry name" value="Acid Proteases"/>
    <property type="match status" value="1"/>
</dbReference>
<keyword evidence="3" id="KW-1185">Reference proteome</keyword>
<dbReference type="AlphaFoldDB" id="A0AAV2CV86"/>
<dbReference type="Proteomes" id="UP001497516">
    <property type="component" value="Chromosome 10"/>
</dbReference>
<dbReference type="Pfam" id="PF14541">
    <property type="entry name" value="TAXi_C"/>
    <property type="match status" value="1"/>
</dbReference>
<evidence type="ECO:0000313" key="3">
    <source>
        <dbReference type="Proteomes" id="UP001497516"/>
    </source>
</evidence>
<name>A0AAV2CV86_9ROSI</name>
<accession>A0AAV2CV86</accession>
<organism evidence="2 3">
    <name type="scientific">Linum trigynum</name>
    <dbReference type="NCBI Taxonomy" id="586398"/>
    <lineage>
        <taxon>Eukaryota</taxon>
        <taxon>Viridiplantae</taxon>
        <taxon>Streptophyta</taxon>
        <taxon>Embryophyta</taxon>
        <taxon>Tracheophyta</taxon>
        <taxon>Spermatophyta</taxon>
        <taxon>Magnoliopsida</taxon>
        <taxon>eudicotyledons</taxon>
        <taxon>Gunneridae</taxon>
        <taxon>Pentapetalae</taxon>
        <taxon>rosids</taxon>
        <taxon>fabids</taxon>
        <taxon>Malpighiales</taxon>
        <taxon>Linaceae</taxon>
        <taxon>Linum</taxon>
    </lineage>
</organism>
<protein>
    <recommendedName>
        <fullName evidence="1">Xylanase inhibitor C-terminal domain-containing protein</fullName>
    </recommendedName>
</protein>
<evidence type="ECO:0000313" key="2">
    <source>
        <dbReference type="EMBL" id="CAL1360445.1"/>
    </source>
</evidence>
<dbReference type="InterPro" id="IPR032799">
    <property type="entry name" value="TAXi_C"/>
</dbReference>
<sequence>MWQSTLLPFRQRNPINRRFVQTNLHEAPYQLPQKNYPQLPQIGNSGLLRQNQFNSCRGITDSVQFHVAGVSLERIGGTRVSTTGPYIVLESSIYRSLVRAFEIEVMKTPRVKKAAAAAPFRNSYEKGELPMSLSGLSVPEIALVSRTRM</sequence>
<reference evidence="2 3" key="1">
    <citation type="submission" date="2024-04" db="EMBL/GenBank/DDBJ databases">
        <authorList>
            <person name="Fracassetti M."/>
        </authorList>
    </citation>
    <scope>NUCLEOTIDE SEQUENCE [LARGE SCALE GENOMIC DNA]</scope>
</reference>
<gene>
    <name evidence="2" type="ORF">LTRI10_LOCUS7882</name>
</gene>
<feature type="domain" description="Xylanase inhibitor C-terminal" evidence="1">
    <location>
        <begin position="73"/>
        <end position="144"/>
    </location>
</feature>
<proteinExistence type="predicted"/>
<dbReference type="EMBL" id="OZ034814">
    <property type="protein sequence ID" value="CAL1360445.1"/>
    <property type="molecule type" value="Genomic_DNA"/>
</dbReference>